<gene>
    <name evidence="5" type="ORF">FRACYDRAFT_178184</name>
</gene>
<keyword evidence="2" id="KW-0418">Kinase</keyword>
<feature type="compositionally biased region" description="Low complexity" evidence="3">
    <location>
        <begin position="128"/>
        <end position="144"/>
    </location>
</feature>
<feature type="compositionally biased region" description="Basic and acidic residues" evidence="3">
    <location>
        <begin position="1"/>
        <end position="20"/>
    </location>
</feature>
<dbReference type="Proteomes" id="UP000095751">
    <property type="component" value="Unassembled WGS sequence"/>
</dbReference>
<feature type="compositionally biased region" description="Acidic residues" evidence="3">
    <location>
        <begin position="28"/>
        <end position="41"/>
    </location>
</feature>
<evidence type="ECO:0000256" key="1">
    <source>
        <dbReference type="ARBA" id="ARBA00022679"/>
    </source>
</evidence>
<name>A0A1E7FXH0_9STRA</name>
<dbReference type="InParanoid" id="A0A1E7FXH0"/>
<organism evidence="5 6">
    <name type="scientific">Fragilariopsis cylindrus CCMP1102</name>
    <dbReference type="NCBI Taxonomy" id="635003"/>
    <lineage>
        <taxon>Eukaryota</taxon>
        <taxon>Sar</taxon>
        <taxon>Stramenopiles</taxon>
        <taxon>Ochrophyta</taxon>
        <taxon>Bacillariophyta</taxon>
        <taxon>Bacillariophyceae</taxon>
        <taxon>Bacillariophycidae</taxon>
        <taxon>Bacillariales</taxon>
        <taxon>Bacillariaceae</taxon>
        <taxon>Fragilariopsis</taxon>
    </lineage>
</organism>
<dbReference type="AlphaFoldDB" id="A0A1E7FXH0"/>
<feature type="domain" description="Carbohydrate kinase FGGY C-terminal" evidence="4">
    <location>
        <begin position="425"/>
        <end position="624"/>
    </location>
</feature>
<dbReference type="PANTHER" id="PTHR43095:SF2">
    <property type="entry name" value="GLUCONOKINASE"/>
    <property type="match status" value="1"/>
</dbReference>
<feature type="region of interest" description="Disordered" evidence="3">
    <location>
        <begin position="634"/>
        <end position="691"/>
    </location>
</feature>
<dbReference type="EMBL" id="KV784353">
    <property type="protein sequence ID" value="OEU22851.1"/>
    <property type="molecule type" value="Genomic_DNA"/>
</dbReference>
<feature type="compositionally biased region" description="Low complexity" evidence="3">
    <location>
        <begin position="635"/>
        <end position="647"/>
    </location>
</feature>
<evidence type="ECO:0000259" key="4">
    <source>
        <dbReference type="Pfam" id="PF02782"/>
    </source>
</evidence>
<evidence type="ECO:0000313" key="6">
    <source>
        <dbReference type="Proteomes" id="UP000095751"/>
    </source>
</evidence>
<feature type="region of interest" description="Disordered" evidence="3">
    <location>
        <begin position="1"/>
        <end position="41"/>
    </location>
</feature>
<dbReference type="Gene3D" id="3.30.420.40">
    <property type="match status" value="2"/>
</dbReference>
<keyword evidence="6" id="KW-1185">Reference proteome</keyword>
<sequence length="708" mass="78186">MKRDGDGDGLNHDDNEKINDFNHNISDNDNDDVVHDDDDDDDNNTNIILAIDVGSSSVRTTAYRYSSSNNNNEIVDVVAIPNCSSSISGPAVEPTTGIIQTNGLMDAIDRTIDEVLSKLRSRRKIDNDNNNNDNDNDNNNNNNNQGFRIEAVGFSTFVMNLIAMTNHTTTITPAASISYACNAPEVNRECQRIRQQLGPDELDRLYEATGAPLHSAYALPQLRVLYNNKKNVNNVNSRDDSNGDSTSKQQQQQQQHHSHGYRWQSIAGYCLSRWSGRQKHLPISYSEASWTGLLNVRDCVYDESALQLLPSKCRETLPELADFSEYVYGIQEHIITNNTNDVDDDDDDVMLVKNPYWTRFVELRETKFFLGIGDGACANIGSKCTTSSRIAVTIGTSAAARTSSTSLSNNSTFFQIPECRGLFCYRIDRRHVLVGGALTDGGSVVEWASRFLNLDRDKASFDKCLDETRDLIAAEQQLLLQQQGENDRPWKDKDLRMVPFLSGERSTGFRDGATGAVFGLTRETTPAIFFKSCLEGVSLRLKAILDLLLLVIDKTAIADDTTTTTTTTTGTTSLQPVLVASGKAMETNEIWRQMIADCCGLHVVLDEDSAEGTSRGVARLVAMSLIEEGITTAETSSTGGCDGDSSTNIKNTAHQQHRKSSLILSQHEEKLRPSTTSEPRPTATALYSRKARSQEEFIDSISPLYSSS</sequence>
<dbReference type="PANTHER" id="PTHR43095">
    <property type="entry name" value="SUGAR KINASE"/>
    <property type="match status" value="1"/>
</dbReference>
<dbReference type="InterPro" id="IPR018485">
    <property type="entry name" value="FGGY_C"/>
</dbReference>
<protein>
    <submittedName>
        <fullName evidence="5">Actin-like ATPase domain-containing protein</fullName>
    </submittedName>
</protein>
<dbReference type="KEGG" id="fcy:FRACYDRAFT_178184"/>
<reference evidence="5 6" key="1">
    <citation type="submission" date="2016-09" db="EMBL/GenBank/DDBJ databases">
        <title>Extensive genetic diversity and differential bi-allelic expression allows diatom success in the polar Southern Ocean.</title>
        <authorList>
            <consortium name="DOE Joint Genome Institute"/>
            <person name="Mock T."/>
            <person name="Otillar R.P."/>
            <person name="Strauss J."/>
            <person name="Dupont C."/>
            <person name="Frickenhaus S."/>
            <person name="Maumus F."/>
            <person name="Mcmullan M."/>
            <person name="Sanges R."/>
            <person name="Schmutz J."/>
            <person name="Toseland A."/>
            <person name="Valas R."/>
            <person name="Veluchamy A."/>
            <person name="Ward B.J."/>
            <person name="Allen A."/>
            <person name="Barry K."/>
            <person name="Falciatore A."/>
            <person name="Ferrante M."/>
            <person name="Fortunato A.E."/>
            <person name="Gloeckner G."/>
            <person name="Gruber A."/>
            <person name="Hipkin R."/>
            <person name="Janech M."/>
            <person name="Kroth P."/>
            <person name="Leese F."/>
            <person name="Lindquist E."/>
            <person name="Lyon B.R."/>
            <person name="Martin J."/>
            <person name="Mayer C."/>
            <person name="Parker M."/>
            <person name="Quesneville H."/>
            <person name="Raymond J."/>
            <person name="Uhlig C."/>
            <person name="Valentin K.U."/>
            <person name="Worden A.Z."/>
            <person name="Armbrust E.V."/>
            <person name="Bowler C."/>
            <person name="Green B."/>
            <person name="Moulton V."/>
            <person name="Van Oosterhout C."/>
            <person name="Grigoriev I."/>
        </authorList>
    </citation>
    <scope>NUCLEOTIDE SEQUENCE [LARGE SCALE GENOMIC DNA]</scope>
    <source>
        <strain evidence="5 6">CCMP1102</strain>
    </source>
</reference>
<dbReference type="SUPFAM" id="SSF53067">
    <property type="entry name" value="Actin-like ATPase domain"/>
    <property type="match status" value="2"/>
</dbReference>
<proteinExistence type="predicted"/>
<dbReference type="InterPro" id="IPR050406">
    <property type="entry name" value="FGGY_Carb_Kinase"/>
</dbReference>
<evidence type="ECO:0000313" key="5">
    <source>
        <dbReference type="EMBL" id="OEU22851.1"/>
    </source>
</evidence>
<keyword evidence="1" id="KW-0808">Transferase</keyword>
<dbReference type="GO" id="GO:0016301">
    <property type="term" value="F:kinase activity"/>
    <property type="evidence" value="ECO:0007669"/>
    <property type="project" value="UniProtKB-KW"/>
</dbReference>
<evidence type="ECO:0000256" key="2">
    <source>
        <dbReference type="ARBA" id="ARBA00022777"/>
    </source>
</evidence>
<accession>A0A1E7FXH0</accession>
<dbReference type="OrthoDB" id="1728974at2759"/>
<dbReference type="GO" id="GO:0005975">
    <property type="term" value="P:carbohydrate metabolic process"/>
    <property type="evidence" value="ECO:0007669"/>
    <property type="project" value="InterPro"/>
</dbReference>
<feature type="region of interest" description="Disordered" evidence="3">
    <location>
        <begin position="123"/>
        <end position="146"/>
    </location>
</feature>
<dbReference type="Pfam" id="PF02782">
    <property type="entry name" value="FGGY_C"/>
    <property type="match status" value="1"/>
</dbReference>
<evidence type="ECO:0000256" key="3">
    <source>
        <dbReference type="SAM" id="MobiDB-lite"/>
    </source>
</evidence>
<dbReference type="InterPro" id="IPR043129">
    <property type="entry name" value="ATPase_NBD"/>
</dbReference>
<feature type="region of interest" description="Disordered" evidence="3">
    <location>
        <begin position="232"/>
        <end position="260"/>
    </location>
</feature>